<dbReference type="OrthoDB" id="430637at2759"/>
<dbReference type="GO" id="GO:0048280">
    <property type="term" value="P:vesicle fusion with Golgi apparatus"/>
    <property type="evidence" value="ECO:0007669"/>
    <property type="project" value="TreeGrafter"/>
</dbReference>
<dbReference type="GeneID" id="115620221"/>
<evidence type="ECO:0000256" key="10">
    <source>
        <dbReference type="SAM" id="MobiDB-lite"/>
    </source>
</evidence>
<dbReference type="CTD" id="10490"/>
<feature type="domain" description="T-SNARE coiled-coil homology" evidence="12">
    <location>
        <begin position="24"/>
        <end position="91"/>
    </location>
</feature>
<keyword evidence="3" id="KW-0813">Transport</keyword>
<evidence type="ECO:0000256" key="6">
    <source>
        <dbReference type="ARBA" id="ARBA00022989"/>
    </source>
</evidence>
<feature type="coiled-coil region" evidence="9">
    <location>
        <begin position="67"/>
        <end position="94"/>
    </location>
</feature>
<evidence type="ECO:0000256" key="5">
    <source>
        <dbReference type="ARBA" id="ARBA00022927"/>
    </source>
</evidence>
<comment type="similarity">
    <text evidence="2">Belongs to the VTI1 family.</text>
</comment>
<dbReference type="SUPFAM" id="SSF58038">
    <property type="entry name" value="SNARE fusion complex"/>
    <property type="match status" value="1"/>
</dbReference>
<dbReference type="GO" id="GO:0005484">
    <property type="term" value="F:SNAP receptor activity"/>
    <property type="evidence" value="ECO:0007669"/>
    <property type="project" value="TreeGrafter"/>
</dbReference>
<evidence type="ECO:0000256" key="4">
    <source>
        <dbReference type="ARBA" id="ARBA00022692"/>
    </source>
</evidence>
<protein>
    <submittedName>
        <fullName evidence="14 15">Vesicle transport through interaction with t-SNAREs homolog 1B</fullName>
    </submittedName>
</protein>
<dbReference type="GO" id="GO:0042147">
    <property type="term" value="P:retrograde transport, endosome to Golgi"/>
    <property type="evidence" value="ECO:0007669"/>
    <property type="project" value="TreeGrafter"/>
</dbReference>
<dbReference type="GO" id="GO:0005789">
    <property type="term" value="C:endoplasmic reticulum membrane"/>
    <property type="evidence" value="ECO:0007669"/>
    <property type="project" value="TreeGrafter"/>
</dbReference>
<evidence type="ECO:0000256" key="9">
    <source>
        <dbReference type="SAM" id="Coils"/>
    </source>
</evidence>
<evidence type="ECO:0000313" key="13">
    <source>
        <dbReference type="Proteomes" id="UP000504634"/>
    </source>
</evidence>
<evidence type="ECO:0000256" key="11">
    <source>
        <dbReference type="SAM" id="Phobius"/>
    </source>
</evidence>
<dbReference type="SMART" id="SM00397">
    <property type="entry name" value="t_SNARE"/>
    <property type="match status" value="1"/>
</dbReference>
<dbReference type="PANTHER" id="PTHR21230:SF89">
    <property type="entry name" value="VESICLE TRANSPORT THROUGH INTERACTION WITH T-SNARES HOMOLOG 1B"/>
    <property type="match status" value="1"/>
</dbReference>
<dbReference type="GO" id="GO:0012507">
    <property type="term" value="C:ER to Golgi transport vesicle membrane"/>
    <property type="evidence" value="ECO:0007669"/>
    <property type="project" value="TreeGrafter"/>
</dbReference>
<dbReference type="AlphaFoldDB" id="A0A6J2SXB2"/>
<reference evidence="14 15" key="1">
    <citation type="submission" date="2025-04" db="UniProtKB">
        <authorList>
            <consortium name="RefSeq"/>
        </authorList>
    </citation>
    <scope>IDENTIFICATION</scope>
    <source>
        <strain evidence="14 15">11010-0011.00</strain>
        <tissue evidence="14 15">Whole body</tissue>
    </source>
</reference>
<accession>A0A6J2SXB2</accession>
<dbReference type="GO" id="GO:0015031">
    <property type="term" value="P:protein transport"/>
    <property type="evidence" value="ECO:0007669"/>
    <property type="project" value="UniProtKB-KW"/>
</dbReference>
<keyword evidence="8 11" id="KW-0472">Membrane</keyword>
<keyword evidence="5" id="KW-0653">Protein transport</keyword>
<evidence type="ECO:0000256" key="7">
    <source>
        <dbReference type="ARBA" id="ARBA00023054"/>
    </source>
</evidence>
<dbReference type="Proteomes" id="UP000504634">
    <property type="component" value="Unplaced"/>
</dbReference>
<dbReference type="GO" id="GO:0000149">
    <property type="term" value="F:SNARE binding"/>
    <property type="evidence" value="ECO:0007669"/>
    <property type="project" value="TreeGrafter"/>
</dbReference>
<organism evidence="13 14">
    <name type="scientific">Drosophila lebanonensis</name>
    <name type="common">Fruit fly</name>
    <name type="synonym">Scaptodrosophila lebanonensis</name>
    <dbReference type="NCBI Taxonomy" id="7225"/>
    <lineage>
        <taxon>Eukaryota</taxon>
        <taxon>Metazoa</taxon>
        <taxon>Ecdysozoa</taxon>
        <taxon>Arthropoda</taxon>
        <taxon>Hexapoda</taxon>
        <taxon>Insecta</taxon>
        <taxon>Pterygota</taxon>
        <taxon>Neoptera</taxon>
        <taxon>Endopterygota</taxon>
        <taxon>Diptera</taxon>
        <taxon>Brachycera</taxon>
        <taxon>Muscomorpha</taxon>
        <taxon>Ephydroidea</taxon>
        <taxon>Drosophilidae</taxon>
        <taxon>Scaptodrosophila</taxon>
    </lineage>
</organism>
<keyword evidence="6 11" id="KW-1133">Transmembrane helix</keyword>
<dbReference type="GO" id="GO:0016236">
    <property type="term" value="P:macroautophagy"/>
    <property type="evidence" value="ECO:0007669"/>
    <property type="project" value="TreeGrafter"/>
</dbReference>
<dbReference type="GO" id="GO:0006896">
    <property type="term" value="P:Golgi to vacuole transport"/>
    <property type="evidence" value="ECO:0007669"/>
    <property type="project" value="TreeGrafter"/>
</dbReference>
<keyword evidence="7 9" id="KW-0175">Coiled coil</keyword>
<dbReference type="Pfam" id="PF12352">
    <property type="entry name" value="V-SNARE_C"/>
    <property type="match status" value="1"/>
</dbReference>
<proteinExistence type="inferred from homology"/>
<dbReference type="GO" id="GO:0031902">
    <property type="term" value="C:late endosome membrane"/>
    <property type="evidence" value="ECO:0007669"/>
    <property type="project" value="TreeGrafter"/>
</dbReference>
<sequence>MSHGGYTQLPSGSNNRDHDQQQHLVVDTYRVLHNMKNSLDRSNQIASETEQIGTEVLSDLGTQRESLLRTTDRLENIDHEMSEAQRTIRKLSRSVLHNKIVLILIIVIEVLILIGASILKFTKF</sequence>
<dbReference type="RefSeq" id="XP_030369221.1">
    <property type="nucleotide sequence ID" value="XM_030513361.1"/>
</dbReference>
<evidence type="ECO:0000256" key="2">
    <source>
        <dbReference type="ARBA" id="ARBA00006108"/>
    </source>
</evidence>
<keyword evidence="13" id="KW-1185">Reference proteome</keyword>
<dbReference type="PANTHER" id="PTHR21230">
    <property type="entry name" value="VESICLE TRANSPORT V-SNARE PROTEIN VTI1-RELATED"/>
    <property type="match status" value="1"/>
</dbReference>
<evidence type="ECO:0000259" key="12">
    <source>
        <dbReference type="SMART" id="SM00397"/>
    </source>
</evidence>
<comment type="subcellular location">
    <subcellularLocation>
        <location evidence="1">Membrane</location>
        <topology evidence="1">Single-pass type IV membrane protein</topology>
    </subcellularLocation>
</comment>
<keyword evidence="4 11" id="KW-0812">Transmembrane</keyword>
<dbReference type="InterPro" id="IPR000727">
    <property type="entry name" value="T_SNARE_dom"/>
</dbReference>
<evidence type="ECO:0000256" key="8">
    <source>
        <dbReference type="ARBA" id="ARBA00023136"/>
    </source>
</evidence>
<dbReference type="FunFam" id="1.20.5.110:FF:000002">
    <property type="entry name" value="Vesicle transport through interaction with t-SNAREsB"/>
    <property type="match status" value="1"/>
</dbReference>
<evidence type="ECO:0000256" key="1">
    <source>
        <dbReference type="ARBA" id="ARBA00004211"/>
    </source>
</evidence>
<gene>
    <name evidence="14 15" type="primary">LOC115620221</name>
</gene>
<name>A0A6J2SXB2_DROLE</name>
<dbReference type="GO" id="GO:0005829">
    <property type="term" value="C:cytosol"/>
    <property type="evidence" value="ECO:0007669"/>
    <property type="project" value="GOC"/>
</dbReference>
<dbReference type="GO" id="GO:0005794">
    <property type="term" value="C:Golgi apparatus"/>
    <property type="evidence" value="ECO:0007669"/>
    <property type="project" value="TreeGrafter"/>
</dbReference>
<dbReference type="CDD" id="cd15890">
    <property type="entry name" value="SNARE_Vti1b"/>
    <property type="match status" value="1"/>
</dbReference>
<dbReference type="GO" id="GO:1903076">
    <property type="term" value="P:regulation of protein localization to plasma membrane"/>
    <property type="evidence" value="ECO:0007669"/>
    <property type="project" value="TreeGrafter"/>
</dbReference>
<feature type="region of interest" description="Disordered" evidence="10">
    <location>
        <begin position="1"/>
        <end position="20"/>
    </location>
</feature>
<evidence type="ECO:0000313" key="15">
    <source>
        <dbReference type="RefSeq" id="XP_030369222.1"/>
    </source>
</evidence>
<feature type="transmembrane region" description="Helical" evidence="11">
    <location>
        <begin position="100"/>
        <end position="119"/>
    </location>
</feature>
<dbReference type="GO" id="GO:0031201">
    <property type="term" value="C:SNARE complex"/>
    <property type="evidence" value="ECO:0007669"/>
    <property type="project" value="TreeGrafter"/>
</dbReference>
<evidence type="ECO:0000313" key="14">
    <source>
        <dbReference type="RefSeq" id="XP_030369221.1"/>
    </source>
</evidence>
<evidence type="ECO:0000256" key="3">
    <source>
        <dbReference type="ARBA" id="ARBA00022448"/>
    </source>
</evidence>
<dbReference type="RefSeq" id="XP_030369222.1">
    <property type="nucleotide sequence ID" value="XM_030513362.1"/>
</dbReference>
<dbReference type="Gene3D" id="1.20.5.110">
    <property type="match status" value="1"/>
</dbReference>
<dbReference type="GO" id="GO:0006891">
    <property type="term" value="P:intra-Golgi vesicle-mediated transport"/>
    <property type="evidence" value="ECO:0007669"/>
    <property type="project" value="TreeGrafter"/>
</dbReference>